<proteinExistence type="predicted"/>
<name>A0A1H4H523_9BURK</name>
<keyword evidence="2" id="KW-1185">Reference proteome</keyword>
<dbReference type="AlphaFoldDB" id="A0A1H4H523"/>
<evidence type="ECO:0000313" key="2">
    <source>
        <dbReference type="Proteomes" id="UP000198638"/>
    </source>
</evidence>
<dbReference type="Proteomes" id="UP000198638">
    <property type="component" value="Unassembled WGS sequence"/>
</dbReference>
<dbReference type="RefSeq" id="WP_090535962.1">
    <property type="nucleotide sequence ID" value="NZ_FNRQ01000007.1"/>
</dbReference>
<dbReference type="EMBL" id="FNRQ01000007">
    <property type="protein sequence ID" value="SEB16480.1"/>
    <property type="molecule type" value="Genomic_DNA"/>
</dbReference>
<evidence type="ECO:0000313" key="1">
    <source>
        <dbReference type="EMBL" id="SEB16480.1"/>
    </source>
</evidence>
<protein>
    <recommendedName>
        <fullName evidence="3">Pyrroloquinoline quinone biosynthesis protein B</fullName>
    </recommendedName>
</protein>
<accession>A0A1H4H523</accession>
<gene>
    <name evidence="1" type="ORF">SAMN05192564_107181</name>
</gene>
<organism evidence="1 2">
    <name type="scientific">Paraburkholderia sartisoli</name>
    <dbReference type="NCBI Taxonomy" id="83784"/>
    <lineage>
        <taxon>Bacteria</taxon>
        <taxon>Pseudomonadati</taxon>
        <taxon>Pseudomonadota</taxon>
        <taxon>Betaproteobacteria</taxon>
        <taxon>Burkholderiales</taxon>
        <taxon>Burkholderiaceae</taxon>
        <taxon>Paraburkholderia</taxon>
    </lineage>
</organism>
<dbReference type="STRING" id="83784.SAMN05192564_107181"/>
<sequence>MKIRIPGPGLVADGGLPQWNCNCANRSRTPGIDVAHHFRMPEAQRRAAHILLFRIDLPWSMLDAPEKAYPV</sequence>
<reference evidence="2" key="1">
    <citation type="submission" date="2016-10" db="EMBL/GenBank/DDBJ databases">
        <authorList>
            <person name="Varghese N."/>
            <person name="Submissions S."/>
        </authorList>
    </citation>
    <scope>NUCLEOTIDE SEQUENCE [LARGE SCALE GENOMIC DNA]</scope>
    <source>
        <strain evidence="2">LMG 24000</strain>
    </source>
</reference>
<evidence type="ECO:0008006" key="3">
    <source>
        <dbReference type="Google" id="ProtNLM"/>
    </source>
</evidence>